<evidence type="ECO:0000259" key="4">
    <source>
        <dbReference type="Pfam" id="PF25137"/>
    </source>
</evidence>
<organism evidence="5 6">
    <name type="scientific">Domibacillus aminovorans</name>
    <dbReference type="NCBI Taxonomy" id="29332"/>
    <lineage>
        <taxon>Bacteria</taxon>
        <taxon>Bacillati</taxon>
        <taxon>Bacillota</taxon>
        <taxon>Bacilli</taxon>
        <taxon>Bacillales</taxon>
        <taxon>Bacillaceae</taxon>
        <taxon>Domibacillus</taxon>
    </lineage>
</organism>
<dbReference type="STRING" id="29332.AWH48_08025"/>
<keyword evidence="6" id="KW-1185">Reference proteome</keyword>
<dbReference type="EMBL" id="LQWY01000067">
    <property type="protein sequence ID" value="OAH58999.1"/>
    <property type="molecule type" value="Genomic_DNA"/>
</dbReference>
<dbReference type="PANTHER" id="PTHR11496:SF102">
    <property type="entry name" value="ALCOHOL DEHYDROGENASE 4"/>
    <property type="match status" value="1"/>
</dbReference>
<dbReference type="Gene3D" id="3.40.50.1970">
    <property type="match status" value="1"/>
</dbReference>
<dbReference type="RefSeq" id="WP_063966719.1">
    <property type="nucleotide sequence ID" value="NZ_JBCNAN010000007.1"/>
</dbReference>
<dbReference type="FunFam" id="3.40.50.1970:FF:000003">
    <property type="entry name" value="Alcohol dehydrogenase, iron-containing"/>
    <property type="match status" value="1"/>
</dbReference>
<dbReference type="InterPro" id="IPR056798">
    <property type="entry name" value="ADH_Fe_C"/>
</dbReference>
<evidence type="ECO:0000256" key="1">
    <source>
        <dbReference type="ARBA" id="ARBA00007358"/>
    </source>
</evidence>
<dbReference type="GO" id="GO:0004022">
    <property type="term" value="F:alcohol dehydrogenase (NAD+) activity"/>
    <property type="evidence" value="ECO:0007669"/>
    <property type="project" value="TreeGrafter"/>
</dbReference>
<dbReference type="InterPro" id="IPR001670">
    <property type="entry name" value="ADH_Fe/GldA"/>
</dbReference>
<reference evidence="5 6" key="1">
    <citation type="submission" date="2016-01" db="EMBL/GenBank/DDBJ databases">
        <title>Investigation of taxonomic status of Bacillus aminovorans.</title>
        <authorList>
            <person name="Verma A."/>
            <person name="Pal Y."/>
            <person name="Krishnamurthi S."/>
        </authorList>
    </citation>
    <scope>NUCLEOTIDE SEQUENCE [LARGE SCALE GENOMIC DNA]</scope>
    <source>
        <strain evidence="5 6">DSM 1314</strain>
    </source>
</reference>
<comment type="similarity">
    <text evidence="1">Belongs to the iron-containing alcohol dehydrogenase family.</text>
</comment>
<dbReference type="GO" id="GO:0046872">
    <property type="term" value="F:metal ion binding"/>
    <property type="evidence" value="ECO:0007669"/>
    <property type="project" value="InterPro"/>
</dbReference>
<dbReference type="Pfam" id="PF25137">
    <property type="entry name" value="ADH_Fe_C"/>
    <property type="match status" value="1"/>
</dbReference>
<keyword evidence="2" id="KW-0560">Oxidoreductase</keyword>
<dbReference type="FunFam" id="1.20.1090.10:FF:000001">
    <property type="entry name" value="Aldehyde-alcohol dehydrogenase"/>
    <property type="match status" value="1"/>
</dbReference>
<dbReference type="InterPro" id="IPR039697">
    <property type="entry name" value="Alcohol_dehydrogenase_Fe"/>
</dbReference>
<name>A0A177KZY6_9BACI</name>
<evidence type="ECO:0000313" key="5">
    <source>
        <dbReference type="EMBL" id="OAH58999.1"/>
    </source>
</evidence>
<gene>
    <name evidence="5" type="ORF">AWH49_04870</name>
</gene>
<dbReference type="PANTHER" id="PTHR11496">
    <property type="entry name" value="ALCOHOL DEHYDROGENASE"/>
    <property type="match status" value="1"/>
</dbReference>
<dbReference type="SUPFAM" id="SSF56796">
    <property type="entry name" value="Dehydroquinate synthase-like"/>
    <property type="match status" value="1"/>
</dbReference>
<dbReference type="Gene3D" id="1.20.1090.10">
    <property type="entry name" value="Dehydroquinate synthase-like - alpha domain"/>
    <property type="match status" value="1"/>
</dbReference>
<dbReference type="CDD" id="cd08176">
    <property type="entry name" value="LPO"/>
    <property type="match status" value="1"/>
</dbReference>
<sequence length="401" mass="43800">MSLQNQTFFSTLPTEVKFGMHITQKELAKDIRATGNQKVFIATDKGLLEAGVVDEVTTVLEKEGLDYVMFSDIEPNPYAETIMKGLAAYQENGCDMILAVGGGSAIDFGKAVGVMVNNPGHILDYRRGKKTVTKPLPALFVISTTVGTGSEVTAVSVVTDPTVSRKYIVASPYLLPKTAYIDPTLTLNLPRQHVAATGIDALVHAMEAYTSMNSTPIADGLALQAVRMIKEYLPHTYAHPDDYEARSQVHLASTMAGMAFGLAGLGLVHSCSHPMSAVYHVPHGVANAIILPYVIEYNVISNYKKYADLACIFDEQLVMERKEKAADQLAALIKKFTASVDIPEDFSFLGIDVDEDVIDRLANDAMDDKGTIPVNPRKVYKEDVVNIYKRVLPMTKKEAYS</sequence>
<dbReference type="Pfam" id="PF00465">
    <property type="entry name" value="Fe-ADH"/>
    <property type="match status" value="1"/>
</dbReference>
<evidence type="ECO:0000259" key="3">
    <source>
        <dbReference type="Pfam" id="PF00465"/>
    </source>
</evidence>
<dbReference type="Proteomes" id="UP000076935">
    <property type="component" value="Unassembled WGS sequence"/>
</dbReference>
<evidence type="ECO:0000256" key="2">
    <source>
        <dbReference type="ARBA" id="ARBA00023002"/>
    </source>
</evidence>
<dbReference type="AlphaFoldDB" id="A0A177KZY6"/>
<feature type="domain" description="Fe-containing alcohol dehydrogenase-like C-terminal" evidence="4">
    <location>
        <begin position="195"/>
        <end position="391"/>
    </location>
</feature>
<feature type="domain" description="Alcohol dehydrogenase iron-type/glycerol dehydrogenase GldA" evidence="3">
    <location>
        <begin position="13"/>
        <end position="183"/>
    </location>
</feature>
<protein>
    <submittedName>
        <fullName evidence="5">Uncharacterized protein</fullName>
    </submittedName>
</protein>
<comment type="caution">
    <text evidence="5">The sequence shown here is derived from an EMBL/GenBank/DDBJ whole genome shotgun (WGS) entry which is preliminary data.</text>
</comment>
<evidence type="ECO:0000313" key="6">
    <source>
        <dbReference type="Proteomes" id="UP000076935"/>
    </source>
</evidence>
<accession>A0A177KZY6</accession>
<proteinExistence type="inferred from homology"/>